<dbReference type="InterPro" id="IPR015919">
    <property type="entry name" value="Cadherin-like_sf"/>
</dbReference>
<protein>
    <recommendedName>
        <fullName evidence="4">Dystroglycan-type cadherin-like domain-containing protein</fullName>
    </recommendedName>
</protein>
<dbReference type="EMBL" id="JAAVMX010000002">
    <property type="protein sequence ID" value="KAF4511790.1"/>
    <property type="molecule type" value="Genomic_DNA"/>
</dbReference>
<evidence type="ECO:0000256" key="2">
    <source>
        <dbReference type="SAM" id="Phobius"/>
    </source>
</evidence>
<keyword evidence="6" id="KW-1185">Reference proteome</keyword>
<evidence type="ECO:0000256" key="1">
    <source>
        <dbReference type="SAM" id="MobiDB-lite"/>
    </source>
</evidence>
<evidence type="ECO:0000313" key="5">
    <source>
        <dbReference type="EMBL" id="KAF4511790.1"/>
    </source>
</evidence>
<gene>
    <name evidence="5" type="ORF">G6O67_001000</name>
</gene>
<feature type="compositionally biased region" description="Polar residues" evidence="1">
    <location>
        <begin position="543"/>
        <end position="558"/>
    </location>
</feature>
<dbReference type="Proteomes" id="UP000557566">
    <property type="component" value="Unassembled WGS sequence"/>
</dbReference>
<dbReference type="AlphaFoldDB" id="A0A8H4V8R9"/>
<feature type="signal peptide" evidence="3">
    <location>
        <begin position="1"/>
        <end position="19"/>
    </location>
</feature>
<dbReference type="Gene3D" id="2.60.40.10">
    <property type="entry name" value="Immunoglobulins"/>
    <property type="match status" value="3"/>
</dbReference>
<dbReference type="GO" id="GO:0005509">
    <property type="term" value="F:calcium ion binding"/>
    <property type="evidence" value="ECO:0007669"/>
    <property type="project" value="InterPro"/>
</dbReference>
<dbReference type="SUPFAM" id="SSF49313">
    <property type="entry name" value="Cadherin-like"/>
    <property type="match status" value="3"/>
</dbReference>
<dbReference type="SMART" id="SM00736">
    <property type="entry name" value="CADG"/>
    <property type="match status" value="2"/>
</dbReference>
<feature type="region of interest" description="Disordered" evidence="1">
    <location>
        <begin position="789"/>
        <end position="879"/>
    </location>
</feature>
<feature type="region of interest" description="Disordered" evidence="1">
    <location>
        <begin position="719"/>
        <end position="738"/>
    </location>
</feature>
<feature type="compositionally biased region" description="Gly residues" evidence="1">
    <location>
        <begin position="855"/>
        <end position="864"/>
    </location>
</feature>
<feature type="domain" description="Dystroglycan-type cadherin-like" evidence="4">
    <location>
        <begin position="143"/>
        <end position="237"/>
    </location>
</feature>
<sequence length="879" mass="94649">MTLLPVHLLILICAQLASTQPAISFPFNSQLPPAARIDKFFSYSLAPSTFTSSRRNISYSLGDHPDWLSIESDGRRLYGTPKEADVPPGDVVGQSVDIIAKDDTGETAMKATLVVARKPPPEIHIPMAKQIGSFGKFSAPSSILSYPMADIKFSFDPKTFGNQDLNYYATSGDGSPLPAWVHFDAPSMTFSGKTPPFKSLVQPPQAFDLNLVASDIVGFAAASLSFSVVVGSHKLTTDLPIISLNASRGAELKYSGLENGIQIDGKPVAPGELKVTTDGLPGWLTYDPDTLRLKGTPGKEDHSTNLTISFHDPFSDTLDVHVEIHVASSLFESTLDDMKLQPGSFFELDLAKHFRNPGDLKVDVTTSPHEDWLKVDGLKMSGNVPKSAKGDIKISIDARSGSSGIKETEAFDISFLAVDGTTAVPKKPTSPTPTSTPDSHAASADSSDAQTGHLSTGEILLATIIPIIFITILLMLLICYVRRRRARRTYLSSKYLAKMANPMAPSLDADSSEPSMREMEGVGGAAYVGTHSSKPVPLAHLENISQSSRGRSSDTLSRLSDAEMPQSLLTDDATTASMRSIDDSSDDSSDDRQSWVTVEGEDTGLAGGSHNLARRSHKSDTTFPESTHQLLPTPDIFAEARRTDFRSGLDVTIPTIEDLPAAQEPPSTIYKQSHYYRPSLGAHSNMTTSSVALPSVLERNYRWHARNDPSMSNWETIAESDTGESVSEVRRPDKALLSQKQDDSRNWYYRGSSTGSKSLGTDISFESTENWRVIGGPRSVVGPHQSYRDLIDDAPFHPSQAGTARDGARPGERSSPKPLSPGGWRDKANATARRGPSASLATVQSGPDTEATMSGGRGDAGDGSGHVMSEGSDSFKVFL</sequence>
<reference evidence="5 6" key="1">
    <citation type="journal article" date="2020" name="Genome Biol. Evol.">
        <title>A new high-quality draft genome assembly of the Chinese cordyceps Ophiocordyceps sinensis.</title>
        <authorList>
            <person name="Shu R."/>
            <person name="Zhang J."/>
            <person name="Meng Q."/>
            <person name="Zhang H."/>
            <person name="Zhou G."/>
            <person name="Li M."/>
            <person name="Wu P."/>
            <person name="Zhao Y."/>
            <person name="Chen C."/>
            <person name="Qin Q."/>
        </authorList>
    </citation>
    <scope>NUCLEOTIDE SEQUENCE [LARGE SCALE GENOMIC DNA]</scope>
    <source>
        <strain evidence="5 6">IOZ07</strain>
    </source>
</reference>
<keyword evidence="2" id="KW-0472">Membrane</keyword>
<feature type="chain" id="PRO_5034712458" description="Dystroglycan-type cadherin-like domain-containing protein" evidence="3">
    <location>
        <begin position="20"/>
        <end position="879"/>
    </location>
</feature>
<organism evidence="5 6">
    <name type="scientific">Ophiocordyceps sinensis</name>
    <dbReference type="NCBI Taxonomy" id="72228"/>
    <lineage>
        <taxon>Eukaryota</taxon>
        <taxon>Fungi</taxon>
        <taxon>Dikarya</taxon>
        <taxon>Ascomycota</taxon>
        <taxon>Pezizomycotina</taxon>
        <taxon>Sordariomycetes</taxon>
        <taxon>Hypocreomycetidae</taxon>
        <taxon>Hypocreales</taxon>
        <taxon>Ophiocordycipitaceae</taxon>
        <taxon>Ophiocordyceps</taxon>
    </lineage>
</organism>
<feature type="transmembrane region" description="Helical" evidence="2">
    <location>
        <begin position="459"/>
        <end position="481"/>
    </location>
</feature>
<keyword evidence="3" id="KW-0732">Signal</keyword>
<dbReference type="InterPro" id="IPR013783">
    <property type="entry name" value="Ig-like_fold"/>
</dbReference>
<feature type="region of interest" description="Disordered" evidence="1">
    <location>
        <begin position="541"/>
        <end position="629"/>
    </location>
</feature>
<feature type="domain" description="Dystroglycan-type cadherin-like" evidence="4">
    <location>
        <begin position="22"/>
        <end position="122"/>
    </location>
</feature>
<evidence type="ECO:0000259" key="4">
    <source>
        <dbReference type="SMART" id="SM00736"/>
    </source>
</evidence>
<proteinExistence type="predicted"/>
<feature type="compositionally biased region" description="Basic and acidic residues" evidence="1">
    <location>
        <begin position="727"/>
        <end position="738"/>
    </location>
</feature>
<feature type="compositionally biased region" description="Polar residues" evidence="1">
    <location>
        <begin position="567"/>
        <end position="578"/>
    </location>
</feature>
<comment type="caution">
    <text evidence="5">The sequence shown here is derived from an EMBL/GenBank/DDBJ whole genome shotgun (WGS) entry which is preliminary data.</text>
</comment>
<keyword evidence="2" id="KW-1133">Transmembrane helix</keyword>
<dbReference type="GO" id="GO:0016020">
    <property type="term" value="C:membrane"/>
    <property type="evidence" value="ECO:0007669"/>
    <property type="project" value="InterPro"/>
</dbReference>
<name>A0A8H4V8R9_9HYPO</name>
<dbReference type="InterPro" id="IPR006644">
    <property type="entry name" value="Cadg"/>
</dbReference>
<feature type="region of interest" description="Disordered" evidence="1">
    <location>
        <begin position="423"/>
        <end position="449"/>
    </location>
</feature>
<accession>A0A8H4V8R9</accession>
<dbReference type="OrthoDB" id="41532at2759"/>
<evidence type="ECO:0000256" key="3">
    <source>
        <dbReference type="SAM" id="SignalP"/>
    </source>
</evidence>
<evidence type="ECO:0000313" key="6">
    <source>
        <dbReference type="Proteomes" id="UP000557566"/>
    </source>
</evidence>
<keyword evidence="2" id="KW-0812">Transmembrane</keyword>
<feature type="compositionally biased region" description="Basic and acidic residues" evidence="1">
    <location>
        <begin position="806"/>
        <end position="815"/>
    </location>
</feature>